<dbReference type="Proteomes" id="UP000799755">
    <property type="component" value="Unassembled WGS sequence"/>
</dbReference>
<dbReference type="EMBL" id="MU003521">
    <property type="protein sequence ID" value="KAF2467311.1"/>
    <property type="molecule type" value="Genomic_DNA"/>
</dbReference>
<name>A0ACB6QK55_9PLEO</name>
<gene>
    <name evidence="1" type="ORF">BDR25DRAFT_267455</name>
</gene>
<protein>
    <submittedName>
        <fullName evidence="1">Glyoxalase/Bleomycin resistance protein/Dihydroxybiphenyl dioxygenase</fullName>
    </submittedName>
</protein>
<evidence type="ECO:0000313" key="1">
    <source>
        <dbReference type="EMBL" id="KAF2467311.1"/>
    </source>
</evidence>
<reference evidence="1" key="1">
    <citation type="journal article" date="2020" name="Stud. Mycol.">
        <title>101 Dothideomycetes genomes: a test case for predicting lifestyles and emergence of pathogens.</title>
        <authorList>
            <person name="Haridas S."/>
            <person name="Albert R."/>
            <person name="Binder M."/>
            <person name="Bloem J."/>
            <person name="Labutti K."/>
            <person name="Salamov A."/>
            <person name="Andreopoulos B."/>
            <person name="Baker S."/>
            <person name="Barry K."/>
            <person name="Bills G."/>
            <person name="Bluhm B."/>
            <person name="Cannon C."/>
            <person name="Castanera R."/>
            <person name="Culley D."/>
            <person name="Daum C."/>
            <person name="Ezra D."/>
            <person name="Gonzalez J."/>
            <person name="Henrissat B."/>
            <person name="Kuo A."/>
            <person name="Liang C."/>
            <person name="Lipzen A."/>
            <person name="Lutzoni F."/>
            <person name="Magnuson J."/>
            <person name="Mondo S."/>
            <person name="Nolan M."/>
            <person name="Ohm R."/>
            <person name="Pangilinan J."/>
            <person name="Park H.-J."/>
            <person name="Ramirez L."/>
            <person name="Alfaro M."/>
            <person name="Sun H."/>
            <person name="Tritt A."/>
            <person name="Yoshinaga Y."/>
            <person name="Zwiers L.-H."/>
            <person name="Turgeon B."/>
            <person name="Goodwin S."/>
            <person name="Spatafora J."/>
            <person name="Crous P."/>
            <person name="Grigoriev I."/>
        </authorList>
    </citation>
    <scope>NUCLEOTIDE SEQUENCE</scope>
    <source>
        <strain evidence="1">ATCC 200398</strain>
    </source>
</reference>
<keyword evidence="1" id="KW-0223">Dioxygenase</keyword>
<comment type="caution">
    <text evidence="1">The sequence shown here is derived from an EMBL/GenBank/DDBJ whole genome shotgun (WGS) entry which is preliminary data.</text>
</comment>
<accession>A0ACB6QK55</accession>
<organism evidence="1 2">
    <name type="scientific">Lindgomyces ingoldianus</name>
    <dbReference type="NCBI Taxonomy" id="673940"/>
    <lineage>
        <taxon>Eukaryota</taxon>
        <taxon>Fungi</taxon>
        <taxon>Dikarya</taxon>
        <taxon>Ascomycota</taxon>
        <taxon>Pezizomycotina</taxon>
        <taxon>Dothideomycetes</taxon>
        <taxon>Pleosporomycetidae</taxon>
        <taxon>Pleosporales</taxon>
        <taxon>Lindgomycetaceae</taxon>
        <taxon>Lindgomyces</taxon>
    </lineage>
</organism>
<evidence type="ECO:0000313" key="2">
    <source>
        <dbReference type="Proteomes" id="UP000799755"/>
    </source>
</evidence>
<sequence>MLDHVLCQVPLSKFDEIVAWYSTALATIGYSKQMEFPGKAVGFGTSKGEVPFWIASKEDTNGGGFHVAFRAKDHDTVDKFHSEALKAGGTCNGKPGLREHYHPNYYGTFVLDPVGNNIEVVDHSPH</sequence>
<keyword evidence="1" id="KW-0560">Oxidoreductase</keyword>
<keyword evidence="2" id="KW-1185">Reference proteome</keyword>
<proteinExistence type="predicted"/>